<evidence type="ECO:0008006" key="4">
    <source>
        <dbReference type="Google" id="ProtNLM"/>
    </source>
</evidence>
<dbReference type="EMBL" id="VYKL01000066">
    <property type="protein sequence ID" value="KAA9011877.1"/>
    <property type="molecule type" value="Genomic_DNA"/>
</dbReference>
<dbReference type="RefSeq" id="WP_150442957.1">
    <property type="nucleotide sequence ID" value="NZ_VYKL01000066.1"/>
</dbReference>
<comment type="caution">
    <text evidence="2">The sequence shown here is derived from an EMBL/GenBank/DDBJ whole genome shotgun (WGS) entry which is preliminary data.</text>
</comment>
<keyword evidence="1" id="KW-0812">Transmembrane</keyword>
<keyword evidence="3" id="KW-1185">Reference proteome</keyword>
<dbReference type="Proteomes" id="UP000326671">
    <property type="component" value="Unassembled WGS sequence"/>
</dbReference>
<feature type="transmembrane region" description="Helical" evidence="1">
    <location>
        <begin position="49"/>
        <end position="66"/>
    </location>
</feature>
<feature type="transmembrane region" description="Helical" evidence="1">
    <location>
        <begin position="12"/>
        <end position="29"/>
    </location>
</feature>
<evidence type="ECO:0000313" key="2">
    <source>
        <dbReference type="EMBL" id="KAA9011877.1"/>
    </source>
</evidence>
<reference evidence="2 3" key="1">
    <citation type="submission" date="2019-09" db="EMBL/GenBank/DDBJ databases">
        <title>Whole genome sequences of isolates from the Mars Exploration Rovers.</title>
        <authorList>
            <person name="Seuylemezian A."/>
            <person name="Vaishampayan P."/>
        </authorList>
    </citation>
    <scope>NUCLEOTIDE SEQUENCE [LARGE SCALE GENOMIC DNA]</scope>
    <source>
        <strain evidence="2 3">MER_TA_151</strain>
    </source>
</reference>
<protein>
    <recommendedName>
        <fullName evidence="4">DoxX family protein</fullName>
    </recommendedName>
</protein>
<dbReference type="AlphaFoldDB" id="A0A5J5GV14"/>
<evidence type="ECO:0000256" key="1">
    <source>
        <dbReference type="SAM" id="Phobius"/>
    </source>
</evidence>
<gene>
    <name evidence="2" type="ORF">F4V44_26385</name>
</gene>
<keyword evidence="1" id="KW-1133">Transmembrane helix</keyword>
<organism evidence="2 3">
    <name type="scientific">Niallia endozanthoxylica</name>
    <dbReference type="NCBI Taxonomy" id="2036016"/>
    <lineage>
        <taxon>Bacteria</taxon>
        <taxon>Bacillati</taxon>
        <taxon>Bacillota</taxon>
        <taxon>Bacilli</taxon>
        <taxon>Bacillales</taxon>
        <taxon>Bacillaceae</taxon>
        <taxon>Niallia</taxon>
    </lineage>
</organism>
<accession>A0A5J5GV14</accession>
<sequence length="126" mass="14559">MKKFILHTARIFIGLVFLVAGVNGYLVIFGQEPFIANSPEAMKLFEFDYLLIIEKSLEILCAVLLLSNRYIPLALAILAPLITNIFLLHLFVDHSLLPLVTVLVIVYSYMLFHYRRNFRSIFEKKP</sequence>
<keyword evidence="1" id="KW-0472">Membrane</keyword>
<feature type="transmembrane region" description="Helical" evidence="1">
    <location>
        <begin position="97"/>
        <end position="114"/>
    </location>
</feature>
<proteinExistence type="predicted"/>
<name>A0A5J5GV14_9BACI</name>
<feature type="transmembrane region" description="Helical" evidence="1">
    <location>
        <begin position="73"/>
        <end position="91"/>
    </location>
</feature>
<dbReference type="OrthoDB" id="2893048at2"/>
<evidence type="ECO:0000313" key="3">
    <source>
        <dbReference type="Proteomes" id="UP000326671"/>
    </source>
</evidence>